<feature type="compositionally biased region" description="Pro residues" evidence="1">
    <location>
        <begin position="54"/>
        <end position="65"/>
    </location>
</feature>
<feature type="compositionally biased region" description="Low complexity" evidence="1">
    <location>
        <begin position="22"/>
        <end position="53"/>
    </location>
</feature>
<protein>
    <recommendedName>
        <fullName evidence="5">Cupredoxin-like protein</fullName>
    </recommendedName>
</protein>
<keyword evidence="2" id="KW-0732">Signal</keyword>
<gene>
    <name evidence="3" type="ORF">FB561_6905</name>
</gene>
<keyword evidence="4" id="KW-1185">Reference proteome</keyword>
<evidence type="ECO:0008006" key="5">
    <source>
        <dbReference type="Google" id="ProtNLM"/>
    </source>
</evidence>
<evidence type="ECO:0000256" key="2">
    <source>
        <dbReference type="SAM" id="SignalP"/>
    </source>
</evidence>
<comment type="caution">
    <text evidence="3">The sequence shown here is derived from an EMBL/GenBank/DDBJ whole genome shotgun (WGS) entry which is preliminary data.</text>
</comment>
<evidence type="ECO:0000313" key="3">
    <source>
        <dbReference type="EMBL" id="TWD73021.1"/>
    </source>
</evidence>
<dbReference type="OrthoDB" id="6717945at2"/>
<proteinExistence type="predicted"/>
<dbReference type="RefSeq" id="WP_145814234.1">
    <property type="nucleotide sequence ID" value="NZ_VIVK01000003.1"/>
</dbReference>
<sequence length="156" mass="15507">MSSSRIAGLCLTAALALATLAGCGSDTPTATPSSSPTAPSAAPTSSSPTTSTPPATPPSQTPGSPPAATADVTVEVTIAGTKVSASQAVVKAKAGQKVLIKATSDVPESLHVHGYDNTLELKPGKPAALTITTDQKGLFEVETHESGKLAFKLQVS</sequence>
<dbReference type="PROSITE" id="PS51257">
    <property type="entry name" value="PROKAR_LIPOPROTEIN"/>
    <property type="match status" value="1"/>
</dbReference>
<accession>A0A561B2D6</accession>
<feature type="region of interest" description="Disordered" evidence="1">
    <location>
        <begin position="22"/>
        <end position="69"/>
    </location>
</feature>
<dbReference type="InterPro" id="IPR008972">
    <property type="entry name" value="Cupredoxin"/>
</dbReference>
<feature type="chain" id="PRO_5039464848" description="Cupredoxin-like protein" evidence="2">
    <location>
        <begin position="22"/>
        <end position="156"/>
    </location>
</feature>
<evidence type="ECO:0000313" key="4">
    <source>
        <dbReference type="Proteomes" id="UP000318380"/>
    </source>
</evidence>
<feature type="signal peptide" evidence="2">
    <location>
        <begin position="1"/>
        <end position="21"/>
    </location>
</feature>
<dbReference type="Gene3D" id="2.60.40.420">
    <property type="entry name" value="Cupredoxins - blue copper proteins"/>
    <property type="match status" value="1"/>
</dbReference>
<dbReference type="EMBL" id="VIVK01000003">
    <property type="protein sequence ID" value="TWD73021.1"/>
    <property type="molecule type" value="Genomic_DNA"/>
</dbReference>
<dbReference type="SUPFAM" id="SSF49503">
    <property type="entry name" value="Cupredoxins"/>
    <property type="match status" value="1"/>
</dbReference>
<name>A0A561B2D6_9ACTN</name>
<organism evidence="3 4">
    <name type="scientific">Kribbella amoyensis</name>
    <dbReference type="NCBI Taxonomy" id="996641"/>
    <lineage>
        <taxon>Bacteria</taxon>
        <taxon>Bacillati</taxon>
        <taxon>Actinomycetota</taxon>
        <taxon>Actinomycetes</taxon>
        <taxon>Propionibacteriales</taxon>
        <taxon>Kribbellaceae</taxon>
        <taxon>Kribbella</taxon>
    </lineage>
</organism>
<dbReference type="Proteomes" id="UP000318380">
    <property type="component" value="Unassembled WGS sequence"/>
</dbReference>
<evidence type="ECO:0000256" key="1">
    <source>
        <dbReference type="SAM" id="MobiDB-lite"/>
    </source>
</evidence>
<reference evidence="3 4" key="1">
    <citation type="submission" date="2019-06" db="EMBL/GenBank/DDBJ databases">
        <title>Sequencing the genomes of 1000 actinobacteria strains.</title>
        <authorList>
            <person name="Klenk H.-P."/>
        </authorList>
    </citation>
    <scope>NUCLEOTIDE SEQUENCE [LARGE SCALE GENOMIC DNA]</scope>
    <source>
        <strain evidence="3 4">DSM 24683</strain>
    </source>
</reference>
<dbReference type="AlphaFoldDB" id="A0A561B2D6"/>